<dbReference type="NCBIfam" id="NF040982">
    <property type="entry name" value="ComGD"/>
    <property type="match status" value="1"/>
</dbReference>
<gene>
    <name evidence="1" type="primary">comGD</name>
    <name evidence="1" type="ORF">N1496_04840</name>
</gene>
<proteinExistence type="predicted"/>
<dbReference type="Proteomes" id="UP001238096">
    <property type="component" value="Chromosome"/>
</dbReference>
<reference evidence="2" key="1">
    <citation type="submission" date="2022-10" db="EMBL/GenBank/DDBJ databases">
        <title>Streptococcus didelphis as causative of fatal infections in opossums (Didelphis albiventris).</title>
        <authorList>
            <person name="Breyer G.M."/>
            <person name="Da Silva M.E.R.J."/>
            <person name="Siqueira F.M."/>
        </authorList>
    </citation>
    <scope>NUCLEOTIDE SEQUENCE [LARGE SCALE GENOMIC DNA]</scope>
    <source>
        <strain evidence="2">LBVP101/21</strain>
    </source>
</reference>
<protein>
    <submittedName>
        <fullName evidence="1">Competence type IV pilus minor pilin ComGD</fullName>
    </submittedName>
</protein>
<evidence type="ECO:0000313" key="2">
    <source>
        <dbReference type="Proteomes" id="UP001238096"/>
    </source>
</evidence>
<name>A0ABY9LJ08_9STRE</name>
<dbReference type="InterPro" id="IPR016785">
    <property type="entry name" value="ComGD"/>
</dbReference>
<dbReference type="RefSeq" id="WP_306676009.1">
    <property type="nucleotide sequence ID" value="NZ_CP110509.1"/>
</dbReference>
<accession>A0ABY9LJ08</accession>
<dbReference type="EMBL" id="CP110509">
    <property type="protein sequence ID" value="WMB28773.1"/>
    <property type="molecule type" value="Genomic_DNA"/>
</dbReference>
<keyword evidence="2" id="KW-1185">Reference proteome</keyword>
<evidence type="ECO:0000313" key="1">
    <source>
        <dbReference type="EMBL" id="WMB28773.1"/>
    </source>
</evidence>
<organism evidence="1 2">
    <name type="scientific">Streptococcus didelphis</name>
    <dbReference type="NCBI Taxonomy" id="102886"/>
    <lineage>
        <taxon>Bacteria</taxon>
        <taxon>Bacillati</taxon>
        <taxon>Bacillota</taxon>
        <taxon>Bacilli</taxon>
        <taxon>Lactobacillales</taxon>
        <taxon>Streptococcaceae</taxon>
        <taxon>Streptococcus</taxon>
    </lineage>
</organism>
<sequence>MESLICLFIVTSMIILLSSPLTTIYPKIEASLFFIDFEQFYRTSQKLSVLQQEEGYLEFDDQSIRFGKRQLRVPKHIKVVYRNKIKLNKIGGNHSLAKIQFQTAKEIVTYQLHLGSGTYQKTRS</sequence>